<protein>
    <submittedName>
        <fullName evidence="5">TIM barrel protein</fullName>
    </submittedName>
</protein>
<dbReference type="InterPro" id="IPR026040">
    <property type="entry name" value="HyI-like"/>
</dbReference>
<dbReference type="InterPro" id="IPR050417">
    <property type="entry name" value="Sugar_Epim/Isomerase"/>
</dbReference>
<gene>
    <name evidence="5" type="ORF">FHG71_19825</name>
</gene>
<feature type="active site" description="Proton donor/acceptor" evidence="3">
    <location>
        <position position="135"/>
    </location>
</feature>
<comment type="similarity">
    <text evidence="2">Belongs to the hyi family.</text>
</comment>
<reference evidence="5 6" key="1">
    <citation type="submission" date="2019-06" db="EMBL/GenBank/DDBJ databases">
        <authorList>
            <person name="Jiang L."/>
        </authorList>
    </citation>
    <scope>NUCLEOTIDE SEQUENCE [LARGE SCALE GENOMIC DNA]</scope>
    <source>
        <strain evidence="5 6">YIM 48858</strain>
    </source>
</reference>
<evidence type="ECO:0000256" key="1">
    <source>
        <dbReference type="ARBA" id="ARBA00023235"/>
    </source>
</evidence>
<evidence type="ECO:0000256" key="2">
    <source>
        <dbReference type="PIRNR" id="PIRNR006241"/>
    </source>
</evidence>
<dbReference type="PANTHER" id="PTHR43489:SF6">
    <property type="entry name" value="HYDROXYPYRUVATE ISOMERASE-RELATED"/>
    <property type="match status" value="1"/>
</dbReference>
<keyword evidence="1 2" id="KW-0413">Isomerase</keyword>
<dbReference type="GO" id="GO:0008903">
    <property type="term" value="F:hydroxypyruvate isomerase activity"/>
    <property type="evidence" value="ECO:0007669"/>
    <property type="project" value="TreeGrafter"/>
</dbReference>
<evidence type="ECO:0000313" key="5">
    <source>
        <dbReference type="EMBL" id="TNC63096.1"/>
    </source>
</evidence>
<dbReference type="Pfam" id="PF01261">
    <property type="entry name" value="AP_endonuc_2"/>
    <property type="match status" value="1"/>
</dbReference>
<keyword evidence="6" id="KW-1185">Reference proteome</keyword>
<name>A0A5C4N5W7_9RHOB</name>
<dbReference type="AlphaFoldDB" id="A0A5C4N5W7"/>
<comment type="caution">
    <text evidence="5">The sequence shown here is derived from an EMBL/GenBank/DDBJ whole genome shotgun (WGS) entry which is preliminary data.</text>
</comment>
<dbReference type="SUPFAM" id="SSF51658">
    <property type="entry name" value="Xylose isomerase-like"/>
    <property type="match status" value="1"/>
</dbReference>
<dbReference type="InterPro" id="IPR013022">
    <property type="entry name" value="Xyl_isomerase-like_TIM-brl"/>
</dbReference>
<dbReference type="PIRSF" id="PIRSF006241">
    <property type="entry name" value="HyI"/>
    <property type="match status" value="1"/>
</dbReference>
<evidence type="ECO:0000313" key="6">
    <source>
        <dbReference type="Proteomes" id="UP000305709"/>
    </source>
</evidence>
<proteinExistence type="inferred from homology"/>
<organism evidence="5 6">
    <name type="scientific">Rubellimicrobium roseum</name>
    <dbReference type="NCBI Taxonomy" id="687525"/>
    <lineage>
        <taxon>Bacteria</taxon>
        <taxon>Pseudomonadati</taxon>
        <taxon>Pseudomonadota</taxon>
        <taxon>Alphaproteobacteria</taxon>
        <taxon>Rhodobacterales</taxon>
        <taxon>Roseobacteraceae</taxon>
        <taxon>Rubellimicrobium</taxon>
    </lineage>
</organism>
<dbReference type="Proteomes" id="UP000305709">
    <property type="component" value="Unassembled WGS sequence"/>
</dbReference>
<accession>A0A5C4N5W7</accession>
<feature type="active site" description="Proton donor/acceptor" evidence="3">
    <location>
        <position position="232"/>
    </location>
</feature>
<evidence type="ECO:0000256" key="3">
    <source>
        <dbReference type="PIRSR" id="PIRSR006241-50"/>
    </source>
</evidence>
<dbReference type="InterPro" id="IPR036237">
    <property type="entry name" value="Xyl_isomerase-like_sf"/>
</dbReference>
<dbReference type="EMBL" id="VDFV01000053">
    <property type="protein sequence ID" value="TNC63096.1"/>
    <property type="molecule type" value="Genomic_DNA"/>
</dbReference>
<dbReference type="RefSeq" id="WP_139083431.1">
    <property type="nucleotide sequence ID" value="NZ_VDFV01000053.1"/>
</dbReference>
<sequence>MTHWRFSANLGFLWKELPLPERIRRAGAADFDALEFHDEAQTADPGALRAALHETGLPVLGLNARMGATAGLAALPGAEAQARADIEEAARTAERVGAKAIHVLSGRSHGSAARDCYVANLRHALQTFGGTVLIEPICQAANPGYFMNSLDLAVAVQDEVADPRLRILFDCFHIEMGQGDTAARFQAVAGRVGHVQIASVPDRAEPSPSQLDYAQLLPAFRAVGYTGALGCEYVPRTTVEAGLGWRAALGGI</sequence>
<dbReference type="GO" id="GO:0046487">
    <property type="term" value="P:glyoxylate metabolic process"/>
    <property type="evidence" value="ECO:0007669"/>
    <property type="project" value="TreeGrafter"/>
</dbReference>
<dbReference type="PANTHER" id="PTHR43489">
    <property type="entry name" value="ISOMERASE"/>
    <property type="match status" value="1"/>
</dbReference>
<dbReference type="Gene3D" id="3.20.20.150">
    <property type="entry name" value="Divalent-metal-dependent TIM barrel enzymes"/>
    <property type="match status" value="1"/>
</dbReference>
<feature type="domain" description="Xylose isomerase-like TIM barrel" evidence="4">
    <location>
        <begin position="24"/>
        <end position="245"/>
    </location>
</feature>
<dbReference type="OrthoDB" id="9786584at2"/>
<evidence type="ECO:0000259" key="4">
    <source>
        <dbReference type="Pfam" id="PF01261"/>
    </source>
</evidence>